<accession>A0AC60Q7T5</accession>
<reference evidence="1 2" key="1">
    <citation type="journal article" date="2020" name="Cell">
        <title>Large-Scale Comparative Analyses of Tick Genomes Elucidate Their Genetic Diversity and Vector Capacities.</title>
        <authorList>
            <consortium name="Tick Genome and Microbiome Consortium (TIGMIC)"/>
            <person name="Jia N."/>
            <person name="Wang J."/>
            <person name="Shi W."/>
            <person name="Du L."/>
            <person name="Sun Y."/>
            <person name="Zhan W."/>
            <person name="Jiang J.F."/>
            <person name="Wang Q."/>
            <person name="Zhang B."/>
            <person name="Ji P."/>
            <person name="Bell-Sakyi L."/>
            <person name="Cui X.M."/>
            <person name="Yuan T.T."/>
            <person name="Jiang B.G."/>
            <person name="Yang W.F."/>
            <person name="Lam T.T."/>
            <person name="Chang Q.C."/>
            <person name="Ding S.J."/>
            <person name="Wang X.J."/>
            <person name="Zhu J.G."/>
            <person name="Ruan X.D."/>
            <person name="Zhao L."/>
            <person name="Wei J.T."/>
            <person name="Ye R.Z."/>
            <person name="Que T.C."/>
            <person name="Du C.H."/>
            <person name="Zhou Y.H."/>
            <person name="Cheng J.X."/>
            <person name="Dai P.F."/>
            <person name="Guo W.B."/>
            <person name="Han X.H."/>
            <person name="Huang E.J."/>
            <person name="Li L.F."/>
            <person name="Wei W."/>
            <person name="Gao Y.C."/>
            <person name="Liu J.Z."/>
            <person name="Shao H.Z."/>
            <person name="Wang X."/>
            <person name="Wang C.C."/>
            <person name="Yang T.C."/>
            <person name="Huo Q.B."/>
            <person name="Li W."/>
            <person name="Chen H.Y."/>
            <person name="Chen S.E."/>
            <person name="Zhou L.G."/>
            <person name="Ni X.B."/>
            <person name="Tian J.H."/>
            <person name="Sheng Y."/>
            <person name="Liu T."/>
            <person name="Pan Y.S."/>
            <person name="Xia L.Y."/>
            <person name="Li J."/>
            <person name="Zhao F."/>
            <person name="Cao W.C."/>
        </authorList>
    </citation>
    <scope>NUCLEOTIDE SEQUENCE [LARGE SCALE GENOMIC DNA]</scope>
    <source>
        <strain evidence="1">Iper-2018</strain>
    </source>
</reference>
<evidence type="ECO:0000313" key="1">
    <source>
        <dbReference type="EMBL" id="KAG0429924.1"/>
    </source>
</evidence>
<dbReference type="EMBL" id="JABSTQ010009369">
    <property type="protein sequence ID" value="KAG0429924.1"/>
    <property type="molecule type" value="Genomic_DNA"/>
</dbReference>
<dbReference type="Proteomes" id="UP000805193">
    <property type="component" value="Unassembled WGS sequence"/>
</dbReference>
<proteinExistence type="predicted"/>
<sequence length="663" mass="71901">MTRSTRSALGAEGSASSKSSCIALTNSNSDSSGSAVGIVFSKEELLKAQQNDPFCRKVIDGLSSESDSVESGGASAGRTTAGIAVNAECRDVGGSPEGRTRPSHDPEGCAFGKSPEKDEGKPPTREYSFALASGTRPHVATSHGLPELGLDRECGNHVFPASLSRPSSGRPWDVATWGRVPDARAKLYSLLHVYTLNEIAEAQRTSQLERFSGTNAGRRILENLGIGYHTQQGHKVTIPVTIRQTIRVDPIPRNVHPEYNRGRREARAKALLNAHSNNTGKQRLSASVTCERAEEAEEIAVALALTDPACKTVLCDSRQVIRNFAKGQISLRAARIISQHQVHREPEPPTRLLWFPAHVGEVSEEHRNSNETAHARARELTNRTGDGRPWYSSKDRMTSYNEITKAFCLARRTLPPPSDKLDRAQAVALRQLQTRTYPNPAQYHRMFPEIYTTSTCKVCRKEVATLTHMLWDCTKDPQGANSGTLPPRLSAALCSPSLDDQLWAVQQACEATPPSGARLAAQIRRAHSTSRCWSPSFVPDRAASQEEEEFGARALGRRTSTGLPDHTAVHSEGRPDSLSRGLPGPPETGDARRSASDNGWEPRGLPPCVANVATGKFALQSTSDSNGGAHLAVDGDSATCSSTLPQESPWFVVDLEDVHPIFV</sequence>
<comment type="caution">
    <text evidence="1">The sequence shown here is derived from an EMBL/GenBank/DDBJ whole genome shotgun (WGS) entry which is preliminary data.</text>
</comment>
<gene>
    <name evidence="1" type="ORF">HPB47_023165</name>
</gene>
<protein>
    <submittedName>
        <fullName evidence="1">Uncharacterized protein</fullName>
    </submittedName>
</protein>
<evidence type="ECO:0000313" key="2">
    <source>
        <dbReference type="Proteomes" id="UP000805193"/>
    </source>
</evidence>
<organism evidence="1 2">
    <name type="scientific">Ixodes persulcatus</name>
    <name type="common">Taiga tick</name>
    <dbReference type="NCBI Taxonomy" id="34615"/>
    <lineage>
        <taxon>Eukaryota</taxon>
        <taxon>Metazoa</taxon>
        <taxon>Ecdysozoa</taxon>
        <taxon>Arthropoda</taxon>
        <taxon>Chelicerata</taxon>
        <taxon>Arachnida</taxon>
        <taxon>Acari</taxon>
        <taxon>Parasitiformes</taxon>
        <taxon>Ixodida</taxon>
        <taxon>Ixodoidea</taxon>
        <taxon>Ixodidae</taxon>
        <taxon>Ixodinae</taxon>
        <taxon>Ixodes</taxon>
    </lineage>
</organism>
<feature type="non-terminal residue" evidence="1">
    <location>
        <position position="663"/>
    </location>
</feature>
<keyword evidence="2" id="KW-1185">Reference proteome</keyword>
<name>A0AC60Q7T5_IXOPE</name>